<dbReference type="EMBL" id="PPPD01000001">
    <property type="protein sequence ID" value="PNY82739.1"/>
    <property type="molecule type" value="Genomic_DNA"/>
</dbReference>
<evidence type="ECO:0000313" key="3">
    <source>
        <dbReference type="Proteomes" id="UP000236379"/>
    </source>
</evidence>
<gene>
    <name evidence="2" type="ORF">CVO96_16505</name>
</gene>
<keyword evidence="3" id="KW-1185">Reference proteome</keyword>
<keyword evidence="1" id="KW-0732">Signal</keyword>
<evidence type="ECO:0008006" key="4">
    <source>
        <dbReference type="Google" id="ProtNLM"/>
    </source>
</evidence>
<evidence type="ECO:0000256" key="1">
    <source>
        <dbReference type="SAM" id="SignalP"/>
    </source>
</evidence>
<protein>
    <recommendedName>
        <fullName evidence="4">Bacterial Ig-like domain-containing protein</fullName>
    </recommendedName>
</protein>
<accession>A0A2K3V1T6</accession>
<organism evidence="2 3">
    <name type="scientific">Deinococcus koreensis</name>
    <dbReference type="NCBI Taxonomy" id="2054903"/>
    <lineage>
        <taxon>Bacteria</taxon>
        <taxon>Thermotogati</taxon>
        <taxon>Deinococcota</taxon>
        <taxon>Deinococci</taxon>
        <taxon>Deinococcales</taxon>
        <taxon>Deinococcaceae</taxon>
        <taxon>Deinococcus</taxon>
    </lineage>
</organism>
<reference evidence="2 3" key="1">
    <citation type="submission" date="2018-01" db="EMBL/GenBank/DDBJ databases">
        <title>Deinococcus koreensis sp. nov., a radiation-resistant bacterium isolated from river water.</title>
        <authorList>
            <person name="Choi A."/>
        </authorList>
    </citation>
    <scope>NUCLEOTIDE SEQUENCE [LARGE SCALE GENOMIC DNA]</scope>
    <source>
        <strain evidence="2 3">SJW1-2</strain>
    </source>
</reference>
<sequence length="319" mass="33128">MTCQGQWRFTMTRRRIPFLTGLTALLLSACAGTPPPLDSADTAGPTVELTAVTTAATTGAVLVLNARASDPSGVREVVFSLDGVEVARDAEAPFTADVPVASITVGPHLASAVAQDRLGNTTAVTAEVLVRDPAVTSTFSLVGTVDRWTGGAATLQIQSFALLAWTKEIVPSYRVLLRPFSTAGIDAGGQFSGALLAVPAGDLQPVMGTFTSSGGETCGSQLLVSDPDARATSLVVSAPGRGIVQPLSPDGSTKGILVFVDRDVTVSGTCDRLDVDWQLKAGFNSTTFRASTNATTGATFYRFRSEPLPSSIWTDRGGF</sequence>
<dbReference type="Gene3D" id="2.60.40.10">
    <property type="entry name" value="Immunoglobulins"/>
    <property type="match status" value="1"/>
</dbReference>
<evidence type="ECO:0000313" key="2">
    <source>
        <dbReference type="EMBL" id="PNY82739.1"/>
    </source>
</evidence>
<comment type="caution">
    <text evidence="2">The sequence shown here is derived from an EMBL/GenBank/DDBJ whole genome shotgun (WGS) entry which is preliminary data.</text>
</comment>
<dbReference type="Proteomes" id="UP000236379">
    <property type="component" value="Unassembled WGS sequence"/>
</dbReference>
<proteinExistence type="predicted"/>
<feature type="chain" id="PRO_5014386127" description="Bacterial Ig-like domain-containing protein" evidence="1">
    <location>
        <begin position="32"/>
        <end position="319"/>
    </location>
</feature>
<dbReference type="AlphaFoldDB" id="A0A2K3V1T6"/>
<feature type="signal peptide" evidence="1">
    <location>
        <begin position="1"/>
        <end position="31"/>
    </location>
</feature>
<dbReference type="Pfam" id="PF17957">
    <property type="entry name" value="Big_7"/>
    <property type="match status" value="1"/>
</dbReference>
<dbReference type="InterPro" id="IPR013783">
    <property type="entry name" value="Ig-like_fold"/>
</dbReference>
<name>A0A2K3V1T6_9DEIO</name>